<keyword evidence="5" id="KW-1185">Reference proteome</keyword>
<comment type="caution">
    <text evidence="4">The sequence shown here is derived from an EMBL/GenBank/DDBJ whole genome shotgun (WGS) entry which is preliminary data.</text>
</comment>
<dbReference type="Pfam" id="PF09829">
    <property type="entry name" value="DUF2057"/>
    <property type="match status" value="1"/>
</dbReference>
<evidence type="ECO:0000256" key="1">
    <source>
        <dbReference type="ARBA" id="ARBA00008490"/>
    </source>
</evidence>
<feature type="signal peptide" evidence="3">
    <location>
        <begin position="1"/>
        <end position="21"/>
    </location>
</feature>
<dbReference type="PANTHER" id="PTHR38108:SF1">
    <property type="entry name" value="UPF0319 PROTEIN YCCT"/>
    <property type="match status" value="1"/>
</dbReference>
<accession>A0ABV5HJL4</accession>
<feature type="chain" id="PRO_5045257773" evidence="3">
    <location>
        <begin position="22"/>
        <end position="207"/>
    </location>
</feature>
<evidence type="ECO:0000313" key="5">
    <source>
        <dbReference type="Proteomes" id="UP001589645"/>
    </source>
</evidence>
<evidence type="ECO:0000313" key="4">
    <source>
        <dbReference type="EMBL" id="MFB9134426.1"/>
    </source>
</evidence>
<gene>
    <name evidence="4" type="ORF">ACFFUV_05495</name>
</gene>
<proteinExistence type="inferred from homology"/>
<dbReference type="InterPro" id="IPR018635">
    <property type="entry name" value="UPF0319"/>
</dbReference>
<dbReference type="EMBL" id="JBHMEP010000001">
    <property type="protein sequence ID" value="MFB9134426.1"/>
    <property type="molecule type" value="Genomic_DNA"/>
</dbReference>
<evidence type="ECO:0000256" key="3">
    <source>
        <dbReference type="SAM" id="SignalP"/>
    </source>
</evidence>
<sequence>MSFRITACCALATLFSHISFADVTLQVPDNISVQVVNQERPELESNILGGEKTLILPNGTNQILFQFIPMFVGREDVEKVYSKHIIAKFNAKNTNLSFDLPSYKNERQANAEIDNLKWALIDEAGKKVLIEEDYINLRGVTLGRDYIRDVEKYNKTDGVAAVKTTTSHFETPEIQPSNLTQMEFLQQQYLKMSQQDRKAFLQWAVSQ</sequence>
<name>A0ABV5HJL4_9VIBR</name>
<comment type="similarity">
    <text evidence="1">Belongs to the UPF0319 family.</text>
</comment>
<protein>
    <submittedName>
        <fullName evidence="4">DUF2057 family protein</fullName>
    </submittedName>
</protein>
<dbReference type="RefSeq" id="WP_390190321.1">
    <property type="nucleotide sequence ID" value="NZ_JBHMEP010000001.1"/>
</dbReference>
<reference evidence="4 5" key="1">
    <citation type="submission" date="2024-09" db="EMBL/GenBank/DDBJ databases">
        <authorList>
            <person name="Sun Q."/>
            <person name="Mori K."/>
        </authorList>
    </citation>
    <scope>NUCLEOTIDE SEQUENCE [LARGE SCALE GENOMIC DNA]</scope>
    <source>
        <strain evidence="4 5">CECT 8064</strain>
    </source>
</reference>
<dbReference type="PANTHER" id="PTHR38108">
    <property type="entry name" value="UPF0319 PROTEIN YCCT"/>
    <property type="match status" value="1"/>
</dbReference>
<dbReference type="Proteomes" id="UP001589645">
    <property type="component" value="Unassembled WGS sequence"/>
</dbReference>
<organism evidence="4 5">
    <name type="scientific">Vibrio olivae</name>
    <dbReference type="NCBI Taxonomy" id="1243002"/>
    <lineage>
        <taxon>Bacteria</taxon>
        <taxon>Pseudomonadati</taxon>
        <taxon>Pseudomonadota</taxon>
        <taxon>Gammaproteobacteria</taxon>
        <taxon>Vibrionales</taxon>
        <taxon>Vibrionaceae</taxon>
        <taxon>Vibrio</taxon>
    </lineage>
</organism>
<evidence type="ECO:0000256" key="2">
    <source>
        <dbReference type="ARBA" id="ARBA00022729"/>
    </source>
</evidence>
<keyword evidence="2 3" id="KW-0732">Signal</keyword>